<accession>A0ACB7PD17</accession>
<keyword evidence="2" id="KW-1185">Reference proteome</keyword>
<reference evidence="1 2" key="1">
    <citation type="journal article" date="2021" name="Nat. Commun.">
        <title>Genetic determinants of endophytism in the Arabidopsis root mycobiome.</title>
        <authorList>
            <person name="Mesny F."/>
            <person name="Miyauchi S."/>
            <person name="Thiergart T."/>
            <person name="Pickel B."/>
            <person name="Atanasova L."/>
            <person name="Karlsson M."/>
            <person name="Huettel B."/>
            <person name="Barry K.W."/>
            <person name="Haridas S."/>
            <person name="Chen C."/>
            <person name="Bauer D."/>
            <person name="Andreopoulos W."/>
            <person name="Pangilinan J."/>
            <person name="LaButti K."/>
            <person name="Riley R."/>
            <person name="Lipzen A."/>
            <person name="Clum A."/>
            <person name="Drula E."/>
            <person name="Henrissat B."/>
            <person name="Kohler A."/>
            <person name="Grigoriev I.V."/>
            <person name="Martin F.M."/>
            <person name="Hacquard S."/>
        </authorList>
    </citation>
    <scope>NUCLEOTIDE SEQUENCE [LARGE SCALE GENOMIC DNA]</scope>
    <source>
        <strain evidence="1 2">MPI-SDFR-AT-0079</strain>
    </source>
</reference>
<name>A0ACB7PD17_9PEZI</name>
<dbReference type="EMBL" id="JAGIZQ010000003">
    <property type="protein sequence ID" value="KAH6635890.1"/>
    <property type="molecule type" value="Genomic_DNA"/>
</dbReference>
<proteinExistence type="predicted"/>
<sequence>MSRGPLGIQPHAYGGRDNKSSWLNPAIGDYWRQPFLAHMDKFNQAITIFAQSDPVITSLVWGTVKMILDAASALSHTLETILDMLTSITGAMPRFEEYMQLFPQRERLQEALLRIYCSYLDFCLGAAKFLSVNIFAKFKELIQKLELASQDFGEEAKLAHVASTKAQLTNIREVLDLDKAPQAGPPFVFSAPWARNGKFLGREQELANLSRCLKPDSFKQQSCVLHGMAGVGKTQTALEFCYAQKSTFSYIIWLPSETQAVLAEGYSKIIRLIKGPEAGKSISIDPSADVDASRQWLCQSKGWLLIFDNVDDPDMLRRYWPACEHGSILITTQDRKLIHRAESEVCLKPFKDEEGSRLLLQNLPKQVSTSQGSAALARDISKEVDGLPLYLVGLAGFMVDSSTPLADTLGDLQNHVSQEWDSATFQYGKRANTAFDMSLKGLSPPALSVLRVISMLSPDSIPESLLLGQLDSSLEFGGLSGKTQFYREVRTPLRTRHLLDFHESTTPGVSHSYSIHRMLQKKVLGDMETDHVSRQQAFNRVVALVGNVFPPVTDFMVPIREDMILYKESIGHVTRLEAVFRIGNKTSKTPLVGDMAFVQLLIGAGFYLYEVRLGTPGLALLGTAEGICAARVVATDADSAKWIKLRATALQISWAIMGASTGIAERQKTTDKMAKVLELRKEYAAADRSHDKYVGRVLLANAHNDMAVQLLDNGEYDAAEDHVNISIRMKQELQSERIMPPYQFAEQNKNTALVHAGQGRTQESVDLSQEAVKVLPNEEEDGVRSIFLFVHGICLANAGNLLGALDVFMKCYKVRTTAFGIHGIPRLHSLYAIAYTQYRLGRYTEARDAIEKCRYDGKCGIWPSECILRADYLLSLITSAEGRQEEAAILQKPLLAQLHAIFVRHSPVVLNGRHVFNLSEPELTFLFDLLVPLDAGRFAMAHRISSSAAESRLETSDSFNLVAERARP</sequence>
<evidence type="ECO:0000313" key="2">
    <source>
        <dbReference type="Proteomes" id="UP000724584"/>
    </source>
</evidence>
<comment type="caution">
    <text evidence="1">The sequence shown here is derived from an EMBL/GenBank/DDBJ whole genome shotgun (WGS) entry which is preliminary data.</text>
</comment>
<evidence type="ECO:0000313" key="1">
    <source>
        <dbReference type="EMBL" id="KAH6635890.1"/>
    </source>
</evidence>
<dbReference type="Proteomes" id="UP000724584">
    <property type="component" value="Unassembled WGS sequence"/>
</dbReference>
<organism evidence="1 2">
    <name type="scientific">Chaetomium tenue</name>
    <dbReference type="NCBI Taxonomy" id="1854479"/>
    <lineage>
        <taxon>Eukaryota</taxon>
        <taxon>Fungi</taxon>
        <taxon>Dikarya</taxon>
        <taxon>Ascomycota</taxon>
        <taxon>Pezizomycotina</taxon>
        <taxon>Sordariomycetes</taxon>
        <taxon>Sordariomycetidae</taxon>
        <taxon>Sordariales</taxon>
        <taxon>Chaetomiaceae</taxon>
        <taxon>Chaetomium</taxon>
    </lineage>
</organism>
<protein>
    <submittedName>
        <fullName evidence="1">Uncharacterized protein</fullName>
    </submittedName>
</protein>
<gene>
    <name evidence="1" type="ORF">F5144DRAFT_546060</name>
</gene>